<reference evidence="2" key="1">
    <citation type="journal article" date="2019" name="bioRxiv">
        <title>The Genome of the Zebra Mussel, Dreissena polymorpha: A Resource for Invasive Species Research.</title>
        <authorList>
            <person name="McCartney M.A."/>
            <person name="Auch B."/>
            <person name="Kono T."/>
            <person name="Mallez S."/>
            <person name="Zhang Y."/>
            <person name="Obille A."/>
            <person name="Becker A."/>
            <person name="Abrahante J.E."/>
            <person name="Garbe J."/>
            <person name="Badalamenti J.P."/>
            <person name="Herman A."/>
            <person name="Mangelson H."/>
            <person name="Liachko I."/>
            <person name="Sullivan S."/>
            <person name="Sone E.D."/>
            <person name="Koren S."/>
            <person name="Silverstein K.A.T."/>
            <person name="Beckman K.B."/>
            <person name="Gohl D.M."/>
        </authorList>
    </citation>
    <scope>NUCLEOTIDE SEQUENCE</scope>
    <source>
        <strain evidence="2">Duluth1</strain>
        <tissue evidence="2">Whole animal</tissue>
    </source>
</reference>
<accession>A0A9D4H4Q6</accession>
<dbReference type="AlphaFoldDB" id="A0A9D4H4Q6"/>
<proteinExistence type="predicted"/>
<evidence type="ECO:0000256" key="1">
    <source>
        <dbReference type="SAM" id="MobiDB-lite"/>
    </source>
</evidence>
<reference evidence="2" key="2">
    <citation type="submission" date="2020-11" db="EMBL/GenBank/DDBJ databases">
        <authorList>
            <person name="McCartney M.A."/>
            <person name="Auch B."/>
            <person name="Kono T."/>
            <person name="Mallez S."/>
            <person name="Becker A."/>
            <person name="Gohl D.M."/>
            <person name="Silverstein K.A.T."/>
            <person name="Koren S."/>
            <person name="Bechman K.B."/>
            <person name="Herman A."/>
            <person name="Abrahante J.E."/>
            <person name="Garbe J."/>
        </authorList>
    </citation>
    <scope>NUCLEOTIDE SEQUENCE</scope>
    <source>
        <strain evidence="2">Duluth1</strain>
        <tissue evidence="2">Whole animal</tissue>
    </source>
</reference>
<feature type="compositionally biased region" description="Basic and acidic residues" evidence="1">
    <location>
        <begin position="147"/>
        <end position="171"/>
    </location>
</feature>
<sequence length="383" mass="42879">MAIEKKVETPLSSSFFKEINGLPVIQVAGDIYSSAKKRYWLLSTGLTAAEHGLSGLFGRLSYTLGIAQRVDELAGESVCRLKEKYPSLHQSPEELKSKASSSFRSAVRFAVKTPPGRLLVSGLDLVIGATDSAAALLNTRDKWDRKCSPRPIDDQKDELSDEGGAEKKPSDKSLQTSPAFPKSVVFNIRCYVRDFLTYVVNRLKYVRRYICGRKKRISRGSMSPDKEREIEARRKVSPRKKVSASLLGRLTQKTFRLLGLDSTGRIGLDGKSSLVAGSADAEKKRKHDEIVSEDGSDDDLANFDYDNYNSEDDPDYEPTQTEETDETLSDLSAESDLEVEEKDGNFQLKEKTEQKRESDEEAPYPKPEDDERVQPDCEQIRMG</sequence>
<feature type="compositionally biased region" description="Acidic residues" evidence="1">
    <location>
        <begin position="309"/>
        <end position="341"/>
    </location>
</feature>
<feature type="compositionally biased region" description="Basic and acidic residues" evidence="1">
    <location>
        <begin position="366"/>
        <end position="383"/>
    </location>
</feature>
<dbReference type="OrthoDB" id="6161529at2759"/>
<gene>
    <name evidence="2" type="ORF">DPMN_130190</name>
</gene>
<name>A0A9D4H4Q6_DREPO</name>
<feature type="region of interest" description="Disordered" evidence="1">
    <location>
        <begin position="218"/>
        <end position="237"/>
    </location>
</feature>
<feature type="compositionally biased region" description="Basic and acidic residues" evidence="1">
    <location>
        <begin position="280"/>
        <end position="290"/>
    </location>
</feature>
<feature type="compositionally biased region" description="Basic and acidic residues" evidence="1">
    <location>
        <begin position="224"/>
        <end position="234"/>
    </location>
</feature>
<feature type="compositionally biased region" description="Basic and acidic residues" evidence="1">
    <location>
        <begin position="342"/>
        <end position="358"/>
    </location>
</feature>
<keyword evidence="3" id="KW-1185">Reference proteome</keyword>
<dbReference type="Proteomes" id="UP000828390">
    <property type="component" value="Unassembled WGS sequence"/>
</dbReference>
<evidence type="ECO:0000313" key="3">
    <source>
        <dbReference type="Proteomes" id="UP000828390"/>
    </source>
</evidence>
<organism evidence="2 3">
    <name type="scientific">Dreissena polymorpha</name>
    <name type="common">Zebra mussel</name>
    <name type="synonym">Mytilus polymorpha</name>
    <dbReference type="NCBI Taxonomy" id="45954"/>
    <lineage>
        <taxon>Eukaryota</taxon>
        <taxon>Metazoa</taxon>
        <taxon>Spiralia</taxon>
        <taxon>Lophotrochozoa</taxon>
        <taxon>Mollusca</taxon>
        <taxon>Bivalvia</taxon>
        <taxon>Autobranchia</taxon>
        <taxon>Heteroconchia</taxon>
        <taxon>Euheterodonta</taxon>
        <taxon>Imparidentia</taxon>
        <taxon>Neoheterodontei</taxon>
        <taxon>Myida</taxon>
        <taxon>Dreissenoidea</taxon>
        <taxon>Dreissenidae</taxon>
        <taxon>Dreissena</taxon>
    </lineage>
</organism>
<protein>
    <submittedName>
        <fullName evidence="2">Uncharacterized protein</fullName>
    </submittedName>
</protein>
<dbReference type="EMBL" id="JAIWYP010000005">
    <property type="protein sequence ID" value="KAH3828237.1"/>
    <property type="molecule type" value="Genomic_DNA"/>
</dbReference>
<feature type="region of interest" description="Disordered" evidence="1">
    <location>
        <begin position="147"/>
        <end position="176"/>
    </location>
</feature>
<feature type="compositionally biased region" description="Acidic residues" evidence="1">
    <location>
        <begin position="291"/>
        <end position="301"/>
    </location>
</feature>
<feature type="region of interest" description="Disordered" evidence="1">
    <location>
        <begin position="276"/>
        <end position="383"/>
    </location>
</feature>
<evidence type="ECO:0000313" key="2">
    <source>
        <dbReference type="EMBL" id="KAH3828237.1"/>
    </source>
</evidence>
<comment type="caution">
    <text evidence="2">The sequence shown here is derived from an EMBL/GenBank/DDBJ whole genome shotgun (WGS) entry which is preliminary data.</text>
</comment>